<keyword evidence="2" id="KW-1185">Reference proteome</keyword>
<dbReference type="AlphaFoldDB" id="F4NX08"/>
<dbReference type="GeneID" id="18241160"/>
<protein>
    <submittedName>
        <fullName evidence="1">Expressed protein</fullName>
    </submittedName>
</protein>
<dbReference type="InParanoid" id="F4NX08"/>
<dbReference type="RefSeq" id="XP_006676867.1">
    <property type="nucleotide sequence ID" value="XM_006676804.1"/>
</dbReference>
<evidence type="ECO:0000313" key="1">
    <source>
        <dbReference type="EMBL" id="EGF82908.1"/>
    </source>
</evidence>
<proteinExistence type="predicted"/>
<dbReference type="EMBL" id="GL882880">
    <property type="protein sequence ID" value="EGF82908.1"/>
    <property type="molecule type" value="Genomic_DNA"/>
</dbReference>
<gene>
    <name evidence="1" type="ORF">BATDEDRAFT_36674</name>
</gene>
<evidence type="ECO:0000313" key="2">
    <source>
        <dbReference type="Proteomes" id="UP000007241"/>
    </source>
</evidence>
<organism evidence="1 2">
    <name type="scientific">Batrachochytrium dendrobatidis (strain JAM81 / FGSC 10211)</name>
    <name type="common">Frog chytrid fungus</name>
    <dbReference type="NCBI Taxonomy" id="684364"/>
    <lineage>
        <taxon>Eukaryota</taxon>
        <taxon>Fungi</taxon>
        <taxon>Fungi incertae sedis</taxon>
        <taxon>Chytridiomycota</taxon>
        <taxon>Chytridiomycota incertae sedis</taxon>
        <taxon>Chytridiomycetes</taxon>
        <taxon>Rhizophydiales</taxon>
        <taxon>Rhizophydiales incertae sedis</taxon>
        <taxon>Batrachochytrium</taxon>
    </lineage>
</organism>
<dbReference type="Proteomes" id="UP000007241">
    <property type="component" value="Unassembled WGS sequence"/>
</dbReference>
<sequence length="75" mass="8243">MMVVATKSTTGCCSAIEPVGLVADYKTGSLLVDTLTEYPLCDGSSRDQLQRMGLACCTCNKWDCWIQSTHHQIQE</sequence>
<accession>F4NX08</accession>
<name>F4NX08_BATDJ</name>
<dbReference type="HOGENOM" id="CLU_2670676_0_0_1"/>
<reference evidence="1 2" key="1">
    <citation type="submission" date="2009-12" db="EMBL/GenBank/DDBJ databases">
        <title>The draft genome of Batrachochytrium dendrobatidis.</title>
        <authorList>
            <consortium name="US DOE Joint Genome Institute (JGI-PGF)"/>
            <person name="Kuo A."/>
            <person name="Salamov A."/>
            <person name="Schmutz J."/>
            <person name="Lucas S."/>
            <person name="Pitluck S."/>
            <person name="Rosenblum E."/>
            <person name="Stajich J."/>
            <person name="Eisen M."/>
            <person name="Grigoriev I.V."/>
        </authorList>
    </citation>
    <scope>NUCLEOTIDE SEQUENCE [LARGE SCALE GENOMIC DNA]</scope>
    <source>
        <strain evidence="2">JAM81 / FGSC 10211</strain>
    </source>
</reference>